<evidence type="ECO:0000256" key="7">
    <source>
        <dbReference type="SAM" id="SignalP"/>
    </source>
</evidence>
<dbReference type="SMART" id="SM00121">
    <property type="entry name" value="IB"/>
    <property type="match status" value="1"/>
</dbReference>
<evidence type="ECO:0000256" key="6">
    <source>
        <dbReference type="SAM" id="Phobius"/>
    </source>
</evidence>
<name>A0A498MY00_LABRO</name>
<evidence type="ECO:0000256" key="2">
    <source>
        <dbReference type="ARBA" id="ARBA00022692"/>
    </source>
</evidence>
<keyword evidence="7" id="KW-0732">Signal</keyword>
<reference evidence="10 11" key="1">
    <citation type="submission" date="2018-03" db="EMBL/GenBank/DDBJ databases">
        <title>Draft genome sequence of Rohu Carp (Labeo rohita).</title>
        <authorList>
            <person name="Das P."/>
            <person name="Kushwaha B."/>
            <person name="Joshi C.G."/>
            <person name="Kumar D."/>
            <person name="Nagpure N.S."/>
            <person name="Sahoo L."/>
            <person name="Das S.P."/>
            <person name="Bit A."/>
            <person name="Patnaik S."/>
            <person name="Meher P.K."/>
            <person name="Jayasankar P."/>
            <person name="Koringa P.G."/>
            <person name="Patel N.V."/>
            <person name="Hinsu A.T."/>
            <person name="Kumar R."/>
            <person name="Pandey M."/>
            <person name="Agarwal S."/>
            <person name="Srivastava S."/>
            <person name="Singh M."/>
            <person name="Iquebal M.A."/>
            <person name="Jaiswal S."/>
            <person name="Angadi U.B."/>
            <person name="Kumar N."/>
            <person name="Raza M."/>
            <person name="Shah T.M."/>
            <person name="Rai A."/>
            <person name="Jena J.K."/>
        </authorList>
    </citation>
    <scope>NUCLEOTIDE SEQUENCE [LARGE SCALE GENOMIC DNA]</scope>
    <source>
        <strain evidence="10">DASCIFA01</strain>
        <tissue evidence="10">Testis</tissue>
    </source>
</reference>
<dbReference type="PRINTS" id="PR01157">
    <property type="entry name" value="P2YPURNOCPTR"/>
</dbReference>
<dbReference type="AlphaFoldDB" id="A0A498MY00"/>
<evidence type="ECO:0000256" key="5">
    <source>
        <dbReference type="ARBA" id="ARBA00023157"/>
    </source>
</evidence>
<accession>A0A498MY00</accession>
<keyword evidence="2 6" id="KW-0812">Transmembrane</keyword>
<dbReference type="PRINTS" id="PR00237">
    <property type="entry name" value="GPCRRHODOPSN"/>
</dbReference>
<dbReference type="PANTHER" id="PTHR24244:SF0">
    <property type="entry name" value="G-PROTEIN COUPLED RECEPTORS FAMILY 1 PROFILE DOMAIN-CONTAINING PROTEIN"/>
    <property type="match status" value="1"/>
</dbReference>
<feature type="signal peptide" evidence="7">
    <location>
        <begin position="1"/>
        <end position="30"/>
    </location>
</feature>
<dbReference type="GO" id="GO:0016020">
    <property type="term" value="C:membrane"/>
    <property type="evidence" value="ECO:0007669"/>
    <property type="project" value="UniProtKB-SubCell"/>
</dbReference>
<evidence type="ECO:0000313" key="10">
    <source>
        <dbReference type="EMBL" id="RXN26909.1"/>
    </source>
</evidence>
<keyword evidence="3 6" id="KW-1133">Transmembrane helix</keyword>
<keyword evidence="5" id="KW-1015">Disulfide bond</keyword>
<dbReference type="Gene3D" id="1.20.1070.10">
    <property type="entry name" value="Rhodopsin 7-helix transmembrane proteins"/>
    <property type="match status" value="1"/>
</dbReference>
<feature type="transmembrane region" description="Helical" evidence="6">
    <location>
        <begin position="221"/>
        <end position="243"/>
    </location>
</feature>
<dbReference type="SUPFAM" id="SSF57184">
    <property type="entry name" value="Growth factor receptor domain"/>
    <property type="match status" value="1"/>
</dbReference>
<evidence type="ECO:0000259" key="9">
    <source>
        <dbReference type="PROSITE" id="PS51323"/>
    </source>
</evidence>
<dbReference type="InterPro" id="IPR017452">
    <property type="entry name" value="GPCR_Rhodpsn_7TM"/>
</dbReference>
<feature type="chain" id="PRO_5019711395" evidence="7">
    <location>
        <begin position="31"/>
        <end position="460"/>
    </location>
</feature>
<dbReference type="PANTHER" id="PTHR24244">
    <property type="entry name" value="NEUROPEPTIDE S RECEPTOR"/>
    <property type="match status" value="1"/>
</dbReference>
<gene>
    <name evidence="10" type="ORF">ROHU_020362</name>
</gene>
<dbReference type="PROSITE" id="PS51323">
    <property type="entry name" value="IGFBP_N_2"/>
    <property type="match status" value="1"/>
</dbReference>
<feature type="transmembrane region" description="Helical" evidence="6">
    <location>
        <begin position="350"/>
        <end position="371"/>
    </location>
</feature>
<keyword evidence="11" id="KW-1185">Reference proteome</keyword>
<dbReference type="EMBL" id="QBIY01012082">
    <property type="protein sequence ID" value="RXN26909.1"/>
    <property type="molecule type" value="Genomic_DNA"/>
</dbReference>
<evidence type="ECO:0000256" key="3">
    <source>
        <dbReference type="ARBA" id="ARBA00022989"/>
    </source>
</evidence>
<sequence>MMDKLQRDRRNLMAWALLFYLGSQSLGILAVCCQQCGSPCQCQSSVPACPEGVPLILDGCQCCQVCARQQGEACSELLPCDSQRSLQCDYSASFPGEPGECISEKELGCEHNGVSYQEGQGWRYSILLLWDFQIITMIVRCGQEGNVNLATVYVTVFILGVIGNCFGLKSMYDNWRKIGNVNIFVLNLCLADILYILTLPYLVVYYASNSRWTFGDTFCKILRLCFCINLYGSIGFLTCISVYRYLGIVHTLRVKGRITARHSVVIVLLVWSLVCLLCLPDMFYDKTRSNLTECYDTTTDKRIRDYLKYSIGRTVVGFVIPLLIMICCYGHVAFVLVTKKDIDVILKLRCLRLVIILTLLFSVCYIPYHVFRNLNLATRIFKLDGVCLKWYSNVYIANQVGNGLACMNSAINPLVYLFNSDELLMKCFFKCGRARQSAVVSLVADSPSPQKETLHSMVMK</sequence>
<feature type="transmembrane region" description="Helical" evidence="6">
    <location>
        <begin position="147"/>
        <end position="168"/>
    </location>
</feature>
<dbReference type="Pfam" id="PF00219">
    <property type="entry name" value="IGFBP"/>
    <property type="match status" value="1"/>
</dbReference>
<dbReference type="InterPro" id="IPR009030">
    <property type="entry name" value="Growth_fac_rcpt_cys_sf"/>
</dbReference>
<dbReference type="GO" id="GO:0008188">
    <property type="term" value="F:neuropeptide receptor activity"/>
    <property type="evidence" value="ECO:0007669"/>
    <property type="project" value="InterPro"/>
</dbReference>
<evidence type="ECO:0000259" key="8">
    <source>
        <dbReference type="PROSITE" id="PS50262"/>
    </source>
</evidence>
<dbReference type="SUPFAM" id="SSF81321">
    <property type="entry name" value="Family A G protein-coupled receptor-like"/>
    <property type="match status" value="1"/>
</dbReference>
<keyword evidence="4 6" id="KW-0472">Membrane</keyword>
<comment type="subcellular location">
    <subcellularLocation>
        <location evidence="1">Membrane</location>
    </subcellularLocation>
</comment>
<evidence type="ECO:0000256" key="1">
    <source>
        <dbReference type="ARBA" id="ARBA00004370"/>
    </source>
</evidence>
<feature type="transmembrane region" description="Helical" evidence="6">
    <location>
        <begin position="315"/>
        <end position="338"/>
    </location>
</feature>
<dbReference type="InterPro" id="IPR000276">
    <property type="entry name" value="GPCR_Rhodpsn"/>
</dbReference>
<protein>
    <submittedName>
        <fullName evidence="10">P2Y purinoceptor 1-like protein</fullName>
    </submittedName>
</protein>
<feature type="domain" description="IGFBP N-terminal" evidence="9">
    <location>
        <begin position="29"/>
        <end position="104"/>
    </location>
</feature>
<evidence type="ECO:0000313" key="11">
    <source>
        <dbReference type="Proteomes" id="UP000290572"/>
    </source>
</evidence>
<dbReference type="InterPro" id="IPR027294">
    <property type="entry name" value="NPS_rcpt"/>
</dbReference>
<feature type="domain" description="G-protein coupled receptors family 1 profile" evidence="8">
    <location>
        <begin position="163"/>
        <end position="416"/>
    </location>
</feature>
<dbReference type="GO" id="GO:0005576">
    <property type="term" value="C:extracellular region"/>
    <property type="evidence" value="ECO:0007669"/>
    <property type="project" value="InterPro"/>
</dbReference>
<dbReference type="PROSITE" id="PS50262">
    <property type="entry name" value="G_PROTEIN_RECEP_F1_2"/>
    <property type="match status" value="1"/>
</dbReference>
<evidence type="ECO:0000256" key="4">
    <source>
        <dbReference type="ARBA" id="ARBA00023136"/>
    </source>
</evidence>
<proteinExistence type="predicted"/>
<dbReference type="Proteomes" id="UP000290572">
    <property type="component" value="Unassembled WGS sequence"/>
</dbReference>
<dbReference type="InterPro" id="IPR000867">
    <property type="entry name" value="IGFBP-like"/>
</dbReference>
<comment type="caution">
    <text evidence="10">The sequence shown here is derived from an EMBL/GenBank/DDBJ whole genome shotgun (WGS) entry which is preliminary data.</text>
</comment>
<feature type="transmembrane region" description="Helical" evidence="6">
    <location>
        <begin position="264"/>
        <end position="283"/>
    </location>
</feature>
<feature type="transmembrane region" description="Helical" evidence="6">
    <location>
        <begin position="180"/>
        <end position="201"/>
    </location>
</feature>
<dbReference type="Pfam" id="PF00001">
    <property type="entry name" value="7tm_1"/>
    <property type="match status" value="1"/>
</dbReference>
<organism evidence="10 11">
    <name type="scientific">Labeo rohita</name>
    <name type="common">Indian major carp</name>
    <name type="synonym">Cyprinus rohita</name>
    <dbReference type="NCBI Taxonomy" id="84645"/>
    <lineage>
        <taxon>Eukaryota</taxon>
        <taxon>Metazoa</taxon>
        <taxon>Chordata</taxon>
        <taxon>Craniata</taxon>
        <taxon>Vertebrata</taxon>
        <taxon>Euteleostomi</taxon>
        <taxon>Actinopterygii</taxon>
        <taxon>Neopterygii</taxon>
        <taxon>Teleostei</taxon>
        <taxon>Ostariophysi</taxon>
        <taxon>Cypriniformes</taxon>
        <taxon>Cyprinidae</taxon>
        <taxon>Labeoninae</taxon>
        <taxon>Labeonini</taxon>
        <taxon>Labeo</taxon>
    </lineage>
</organism>